<evidence type="ECO:0000313" key="1">
    <source>
        <dbReference type="EMBL" id="KAJ9098105.1"/>
    </source>
</evidence>
<comment type="caution">
    <text evidence="1">The sequence shown here is derived from an EMBL/GenBank/DDBJ whole genome shotgun (WGS) entry which is preliminary data.</text>
</comment>
<evidence type="ECO:0000313" key="2">
    <source>
        <dbReference type="Proteomes" id="UP001227268"/>
    </source>
</evidence>
<protein>
    <submittedName>
        <fullName evidence="1">Uncharacterized protein</fullName>
    </submittedName>
</protein>
<organism evidence="1 2">
    <name type="scientific">Naganishia friedmannii</name>
    <dbReference type="NCBI Taxonomy" id="89922"/>
    <lineage>
        <taxon>Eukaryota</taxon>
        <taxon>Fungi</taxon>
        <taxon>Dikarya</taxon>
        <taxon>Basidiomycota</taxon>
        <taxon>Agaricomycotina</taxon>
        <taxon>Tremellomycetes</taxon>
        <taxon>Filobasidiales</taxon>
        <taxon>Filobasidiaceae</taxon>
        <taxon>Naganishia</taxon>
    </lineage>
</organism>
<dbReference type="EMBL" id="JASBWT010000015">
    <property type="protein sequence ID" value="KAJ9098105.1"/>
    <property type="molecule type" value="Genomic_DNA"/>
</dbReference>
<name>A0ACC2VG74_9TREE</name>
<proteinExistence type="predicted"/>
<keyword evidence="2" id="KW-1185">Reference proteome</keyword>
<accession>A0ACC2VG74</accession>
<sequence length="364" mass="39470">MADGKHTNAPSSEAPVFIRRGVPPLRRGFPARGAMLAGRGGRGGPGGPGVGRMNPDAPWNYTGDEREPGLVDFLQAKESTIRGDPDAVLDAIWEYKQHVGHFMIVGKSKAQGVEKLIRERKPKLILELGAYVGYSAVYFAKLLPEMFPNAIYPSKWTSENAADENRVGYVSIEKMDNFAQIAGKVVDLAGLSRVVKIINGSSTPVLKSLRETLNMPLPAAFDMIFIDHHKPLYTNDLKVLEDEGLIGKGTCIIADNVIMPGNPAYLSYIRATPAAKRLSASKGILDYPPATFHPSCATKAEWQSGFRDGPLEETRWVPPDSEGVVGMGNPELVYEGWMLDDGNEQGGWDACEVSVCKGEVGDGV</sequence>
<reference evidence="1" key="1">
    <citation type="submission" date="2023-04" db="EMBL/GenBank/DDBJ databases">
        <title>Draft Genome sequencing of Naganishia species isolated from polar environments using Oxford Nanopore Technology.</title>
        <authorList>
            <person name="Leo P."/>
            <person name="Venkateswaran K."/>
        </authorList>
    </citation>
    <scope>NUCLEOTIDE SEQUENCE</scope>
    <source>
        <strain evidence="1">MNA-CCFEE 5423</strain>
    </source>
</reference>
<gene>
    <name evidence="1" type="ORF">QFC21_004434</name>
</gene>
<dbReference type="Proteomes" id="UP001227268">
    <property type="component" value="Unassembled WGS sequence"/>
</dbReference>